<evidence type="ECO:0000256" key="1">
    <source>
        <dbReference type="ARBA" id="ARBA00000971"/>
    </source>
</evidence>
<evidence type="ECO:0000256" key="2">
    <source>
        <dbReference type="ARBA" id="ARBA00006577"/>
    </source>
</evidence>
<evidence type="ECO:0000256" key="6">
    <source>
        <dbReference type="RuleBase" id="RU003915"/>
    </source>
</evidence>
<evidence type="ECO:0000256" key="4">
    <source>
        <dbReference type="ARBA" id="ARBA00023235"/>
    </source>
</evidence>
<dbReference type="InterPro" id="IPR046357">
    <property type="entry name" value="PPIase_dom_sf"/>
</dbReference>
<dbReference type="EC" id="5.2.1.8" evidence="6"/>
<proteinExistence type="inferred from homology"/>
<dbReference type="PROSITE" id="PS50059">
    <property type="entry name" value="FKBP_PPIASE"/>
    <property type="match status" value="1"/>
</dbReference>
<dbReference type="SUPFAM" id="SSF54534">
    <property type="entry name" value="FKBP-like"/>
    <property type="match status" value="1"/>
</dbReference>
<comment type="similarity">
    <text evidence="2 6">Belongs to the FKBP-type PPIase family.</text>
</comment>
<dbReference type="PANTHER" id="PTHR43811:SF19">
    <property type="entry name" value="39 KDA FK506-BINDING NUCLEAR PROTEIN"/>
    <property type="match status" value="1"/>
</dbReference>
<dbReference type="GO" id="GO:0003755">
    <property type="term" value="F:peptidyl-prolyl cis-trans isomerase activity"/>
    <property type="evidence" value="ECO:0007669"/>
    <property type="project" value="UniProtKB-UniRule"/>
</dbReference>
<evidence type="ECO:0000259" key="7">
    <source>
        <dbReference type="PROSITE" id="PS50059"/>
    </source>
</evidence>
<accession>A0AAX3G3T5</accession>
<dbReference type="InterPro" id="IPR001179">
    <property type="entry name" value="PPIase_FKBP_dom"/>
</dbReference>
<dbReference type="PANTHER" id="PTHR43811">
    <property type="entry name" value="FKBP-TYPE PEPTIDYL-PROLYL CIS-TRANS ISOMERASE FKPA"/>
    <property type="match status" value="1"/>
</dbReference>
<name>A0AAX3G3T5_9PSED</name>
<evidence type="ECO:0000313" key="8">
    <source>
        <dbReference type="EMBL" id="VEF77732.1"/>
    </source>
</evidence>
<organism evidence="8 9">
    <name type="scientific">Pseudomonas chlororaphis</name>
    <dbReference type="NCBI Taxonomy" id="587753"/>
    <lineage>
        <taxon>Bacteria</taxon>
        <taxon>Pseudomonadati</taxon>
        <taxon>Pseudomonadota</taxon>
        <taxon>Gammaproteobacteria</taxon>
        <taxon>Pseudomonadales</taxon>
        <taxon>Pseudomonadaceae</taxon>
        <taxon>Pseudomonas</taxon>
    </lineage>
</organism>
<protein>
    <recommendedName>
        <fullName evidence="6">Peptidyl-prolyl cis-trans isomerase</fullName>
        <ecNumber evidence="6">5.2.1.8</ecNumber>
    </recommendedName>
</protein>
<keyword evidence="4 5" id="KW-0413">Isomerase</keyword>
<dbReference type="AlphaFoldDB" id="A0AAX3G3T5"/>
<dbReference type="Proteomes" id="UP000277437">
    <property type="component" value="Chromosome"/>
</dbReference>
<dbReference type="EMBL" id="LR134334">
    <property type="protein sequence ID" value="VEF77732.1"/>
    <property type="molecule type" value="Genomic_DNA"/>
</dbReference>
<dbReference type="Pfam" id="PF00254">
    <property type="entry name" value="FKBP_C"/>
    <property type="match status" value="1"/>
</dbReference>
<evidence type="ECO:0000256" key="5">
    <source>
        <dbReference type="PROSITE-ProRule" id="PRU00277"/>
    </source>
</evidence>
<dbReference type="Gene3D" id="3.10.50.40">
    <property type="match status" value="1"/>
</dbReference>
<keyword evidence="3 5" id="KW-0697">Rotamase</keyword>
<feature type="domain" description="PPIase FKBP-type" evidence="7">
    <location>
        <begin position="1"/>
        <end position="43"/>
    </location>
</feature>
<reference evidence="8 9" key="1">
    <citation type="submission" date="2018-12" db="EMBL/GenBank/DDBJ databases">
        <authorList>
            <consortium name="Pathogen Informatics"/>
        </authorList>
    </citation>
    <scope>NUCLEOTIDE SEQUENCE [LARGE SCALE GENOMIC DNA]</scope>
    <source>
        <strain evidence="8 9">NCTC7357</strain>
    </source>
</reference>
<evidence type="ECO:0000256" key="3">
    <source>
        <dbReference type="ARBA" id="ARBA00023110"/>
    </source>
</evidence>
<comment type="catalytic activity">
    <reaction evidence="1 5 6">
        <text>[protein]-peptidylproline (omega=180) = [protein]-peptidylproline (omega=0)</text>
        <dbReference type="Rhea" id="RHEA:16237"/>
        <dbReference type="Rhea" id="RHEA-COMP:10747"/>
        <dbReference type="Rhea" id="RHEA-COMP:10748"/>
        <dbReference type="ChEBI" id="CHEBI:83833"/>
        <dbReference type="ChEBI" id="CHEBI:83834"/>
        <dbReference type="EC" id="5.2.1.8"/>
    </reaction>
</comment>
<gene>
    <name evidence="8" type="primary">fbp2_2</name>
    <name evidence="8" type="ORF">NCTC7357_06140</name>
</gene>
<evidence type="ECO:0000313" key="9">
    <source>
        <dbReference type="Proteomes" id="UP000277437"/>
    </source>
</evidence>
<sequence>MGMQVGGKRKLLVPAHLGYGERSMGKIPPNSNLVFEIELLEVLTCDD</sequence>